<protein>
    <recommendedName>
        <fullName evidence="2">GIR1-like zinc ribbon domain-containing protein</fullName>
    </recommendedName>
</protein>
<reference evidence="3" key="1">
    <citation type="submission" date="2024-03" db="EMBL/GenBank/DDBJ databases">
        <title>WGS assembly of Saponaria officinalis var. Norfolk2.</title>
        <authorList>
            <person name="Jenkins J."/>
            <person name="Shu S."/>
            <person name="Grimwood J."/>
            <person name="Barry K."/>
            <person name="Goodstein D."/>
            <person name="Schmutz J."/>
            <person name="Leebens-Mack J."/>
            <person name="Osbourn A."/>
        </authorList>
    </citation>
    <scope>NUCLEOTIDE SEQUENCE [LARGE SCALE GENOMIC DNA]</scope>
    <source>
        <strain evidence="3">JIC</strain>
    </source>
</reference>
<comment type="caution">
    <text evidence="3">The sequence shown here is derived from an EMBL/GenBank/DDBJ whole genome shotgun (WGS) entry which is preliminary data.</text>
</comment>
<feature type="region of interest" description="Disordered" evidence="1">
    <location>
        <begin position="22"/>
        <end position="68"/>
    </location>
</feature>
<evidence type="ECO:0000259" key="2">
    <source>
        <dbReference type="Pfam" id="PF24747"/>
    </source>
</evidence>
<feature type="compositionally biased region" description="Acidic residues" evidence="1">
    <location>
        <begin position="115"/>
        <end position="127"/>
    </location>
</feature>
<feature type="domain" description="GIR1-like zinc ribbon" evidence="2">
    <location>
        <begin position="71"/>
        <end position="105"/>
    </location>
</feature>
<name>A0AAW1LLD9_SAPOF</name>
<keyword evidence="4" id="KW-1185">Reference proteome</keyword>
<dbReference type="EMBL" id="JBDFQZ010000004">
    <property type="protein sequence ID" value="KAK9734597.1"/>
    <property type="molecule type" value="Genomic_DNA"/>
</dbReference>
<proteinExistence type="predicted"/>
<dbReference type="Proteomes" id="UP001443914">
    <property type="component" value="Unassembled WGS sequence"/>
</dbReference>
<dbReference type="InterPro" id="IPR055281">
    <property type="entry name" value="GIR1-2/SIED1"/>
</dbReference>
<sequence length="127" mass="14227">MFRRNGKETFSNHRTTDMKVNMSPRQTVPVAPISIDVGPHRMSTSSPDVSPTRSCVSSEDNLKYSSSPETTSMVLVGCPRCLMYVMLSETDPRCPKCKSTVLLDIHDEDNHNDNDDSDDDEDDDNNN</sequence>
<feature type="compositionally biased region" description="Polar residues" evidence="1">
    <location>
        <begin position="42"/>
        <end position="68"/>
    </location>
</feature>
<organism evidence="3 4">
    <name type="scientific">Saponaria officinalis</name>
    <name type="common">Common soapwort</name>
    <name type="synonym">Lychnis saponaria</name>
    <dbReference type="NCBI Taxonomy" id="3572"/>
    <lineage>
        <taxon>Eukaryota</taxon>
        <taxon>Viridiplantae</taxon>
        <taxon>Streptophyta</taxon>
        <taxon>Embryophyta</taxon>
        <taxon>Tracheophyta</taxon>
        <taxon>Spermatophyta</taxon>
        <taxon>Magnoliopsida</taxon>
        <taxon>eudicotyledons</taxon>
        <taxon>Gunneridae</taxon>
        <taxon>Pentapetalae</taxon>
        <taxon>Caryophyllales</taxon>
        <taxon>Caryophyllaceae</taxon>
        <taxon>Caryophylleae</taxon>
        <taxon>Saponaria</taxon>
    </lineage>
</organism>
<dbReference type="AlphaFoldDB" id="A0AAW1LLD9"/>
<evidence type="ECO:0000313" key="4">
    <source>
        <dbReference type="Proteomes" id="UP001443914"/>
    </source>
</evidence>
<dbReference type="Pfam" id="PF24747">
    <property type="entry name" value="Zn-ribbon_GIR1"/>
    <property type="match status" value="1"/>
</dbReference>
<gene>
    <name evidence="3" type="ORF">RND81_04G150700</name>
</gene>
<evidence type="ECO:0000256" key="1">
    <source>
        <dbReference type="SAM" id="MobiDB-lite"/>
    </source>
</evidence>
<dbReference type="PANTHER" id="PTHR33177">
    <property type="entry name" value="PUTATIVE-RELATED"/>
    <property type="match status" value="1"/>
</dbReference>
<dbReference type="PANTHER" id="PTHR33177:SF74">
    <property type="entry name" value="PROTEIN GL2-INTERACTING REPRESSOR 1"/>
    <property type="match status" value="1"/>
</dbReference>
<accession>A0AAW1LLD9</accession>
<dbReference type="InterPro" id="IPR056440">
    <property type="entry name" value="Zn-ribbon_GIR1"/>
</dbReference>
<feature type="region of interest" description="Disordered" evidence="1">
    <location>
        <begin position="104"/>
        <end position="127"/>
    </location>
</feature>
<feature type="compositionally biased region" description="Basic and acidic residues" evidence="1">
    <location>
        <begin position="104"/>
        <end position="114"/>
    </location>
</feature>
<evidence type="ECO:0000313" key="3">
    <source>
        <dbReference type="EMBL" id="KAK9734597.1"/>
    </source>
</evidence>